<dbReference type="AlphaFoldDB" id="A0A6I9VRZ6"/>
<accession>A0A6I9VRZ6</accession>
<reference evidence="3" key="1">
    <citation type="submission" date="2025-08" db="UniProtKB">
        <authorList>
            <consortium name="RefSeq"/>
        </authorList>
    </citation>
    <scope>IDENTIFICATION</scope>
</reference>
<sequence length="123" mass="13783">MKWKTSSTILVYKKGDRGMLENWRPLTLGDTVSKLFAAILVNRLTDWAVTNCRLSPAQKGFLRDEGCFEHNFVLQEALTDARRSRRQAVVAWLDLSDAFGSIPHATIRRALAGAAVPKDLINI</sequence>
<dbReference type="GeneID" id="105422677"/>
<organism evidence="2 3">
    <name type="scientific">Pogonomyrmex barbatus</name>
    <name type="common">red harvester ant</name>
    <dbReference type="NCBI Taxonomy" id="144034"/>
    <lineage>
        <taxon>Eukaryota</taxon>
        <taxon>Metazoa</taxon>
        <taxon>Ecdysozoa</taxon>
        <taxon>Arthropoda</taxon>
        <taxon>Hexapoda</taxon>
        <taxon>Insecta</taxon>
        <taxon>Pterygota</taxon>
        <taxon>Neoptera</taxon>
        <taxon>Endopterygota</taxon>
        <taxon>Hymenoptera</taxon>
        <taxon>Apocrita</taxon>
        <taxon>Aculeata</taxon>
        <taxon>Formicoidea</taxon>
        <taxon>Formicidae</taxon>
        <taxon>Myrmicinae</taxon>
        <taxon>Pogonomyrmex</taxon>
    </lineage>
</organism>
<dbReference type="Pfam" id="PF00078">
    <property type="entry name" value="RVT_1"/>
    <property type="match status" value="1"/>
</dbReference>
<keyword evidence="2" id="KW-1185">Reference proteome</keyword>
<dbReference type="RefSeq" id="XP_011630457.1">
    <property type="nucleotide sequence ID" value="XM_011632155.1"/>
</dbReference>
<evidence type="ECO:0000313" key="3">
    <source>
        <dbReference type="RefSeq" id="XP_011630457.1"/>
    </source>
</evidence>
<proteinExistence type="predicted"/>
<dbReference type="PANTHER" id="PTHR19446">
    <property type="entry name" value="REVERSE TRANSCRIPTASES"/>
    <property type="match status" value="1"/>
</dbReference>
<feature type="domain" description="Reverse transcriptase" evidence="1">
    <location>
        <begin position="1"/>
        <end position="123"/>
    </location>
</feature>
<dbReference type="KEGG" id="pbar:105422677"/>
<dbReference type="OrthoDB" id="7555399at2759"/>
<evidence type="ECO:0000259" key="1">
    <source>
        <dbReference type="PROSITE" id="PS50878"/>
    </source>
</evidence>
<protein>
    <submittedName>
        <fullName evidence="3">Uncharacterized protein LOC105422677</fullName>
    </submittedName>
</protein>
<gene>
    <name evidence="3" type="primary">LOC105422677</name>
</gene>
<dbReference type="Proteomes" id="UP000504615">
    <property type="component" value="Unplaced"/>
</dbReference>
<dbReference type="InterPro" id="IPR000477">
    <property type="entry name" value="RT_dom"/>
</dbReference>
<dbReference type="PROSITE" id="PS50878">
    <property type="entry name" value="RT_POL"/>
    <property type="match status" value="1"/>
</dbReference>
<evidence type="ECO:0000313" key="2">
    <source>
        <dbReference type="Proteomes" id="UP000504615"/>
    </source>
</evidence>
<name>A0A6I9VRZ6_9HYME</name>